<evidence type="ECO:0000256" key="9">
    <source>
        <dbReference type="ARBA" id="ARBA00022792"/>
    </source>
</evidence>
<evidence type="ECO:0000256" key="3">
    <source>
        <dbReference type="ARBA" id="ARBA00007012"/>
    </source>
</evidence>
<geneLocation type="mitochondrion" evidence="20"/>
<dbReference type="RefSeq" id="YP_010415034.1">
    <property type="nucleotide sequence ID" value="NC_064400.1"/>
</dbReference>
<keyword evidence="15 18" id="KW-0496">Mitochondrion</keyword>
<accession>A0A8X8M116</accession>
<keyword evidence="10 18" id="KW-1278">Translocase</keyword>
<organism evidence="20">
    <name type="scientific">Agrilus ornatus</name>
    <dbReference type="NCBI Taxonomy" id="2951065"/>
    <lineage>
        <taxon>Eukaryota</taxon>
        <taxon>Metazoa</taxon>
        <taxon>Ecdysozoa</taxon>
        <taxon>Arthropoda</taxon>
        <taxon>Hexapoda</taxon>
        <taxon>Insecta</taxon>
        <taxon>Pterygota</taxon>
        <taxon>Neoptera</taxon>
        <taxon>Endopterygota</taxon>
        <taxon>Coleoptera</taxon>
        <taxon>Polyphaga</taxon>
        <taxon>Elateriformia</taxon>
        <taxon>Buprestoidea</taxon>
        <taxon>Buprestidae</taxon>
        <taxon>Agrilinae</taxon>
        <taxon>Agrilus</taxon>
    </lineage>
</organism>
<sequence>MSHVYKLIFSLTLTIGTLITISSNSWLGVWMGLEINLLSFIPLMNNSASKNKSSEAALKYFITQALASMILLMAMMINSFISTFPWNFQIETVTSMCMTTALLLKTGAAPFHFWFPEVMEGLSWMSALTLLTWQKIAPMATLMYIHANENLLTISLLCSTVVGGLMGLNQTSMRKILSYSSINHLGWMIAAMIFTEILWKWYFIIYSAMNLMIIWILNKINISNISQLLAVGSIHPQMKIFLISNFFSMGGIPPFIGFLPKWLTIQALVTNQMYLVACLLIVITLVTLYFYMRITMPSFNLSSSSLILSTSLTSTLSTKSIFILNSALMGSLLLATLALNWI</sequence>
<dbReference type="PRINTS" id="PR01436">
    <property type="entry name" value="NADHDHGNASE2"/>
</dbReference>
<keyword evidence="6" id="KW-0813">Transport</keyword>
<dbReference type="GO" id="GO:0008137">
    <property type="term" value="F:NADH dehydrogenase (ubiquinone) activity"/>
    <property type="evidence" value="ECO:0007669"/>
    <property type="project" value="UniProtKB-EC"/>
</dbReference>
<evidence type="ECO:0000256" key="14">
    <source>
        <dbReference type="ARBA" id="ARBA00023075"/>
    </source>
</evidence>
<comment type="catalytic activity">
    <reaction evidence="17 18">
        <text>a ubiquinone + NADH + 5 H(+)(in) = a ubiquinol + NAD(+) + 4 H(+)(out)</text>
        <dbReference type="Rhea" id="RHEA:29091"/>
        <dbReference type="Rhea" id="RHEA-COMP:9565"/>
        <dbReference type="Rhea" id="RHEA-COMP:9566"/>
        <dbReference type="ChEBI" id="CHEBI:15378"/>
        <dbReference type="ChEBI" id="CHEBI:16389"/>
        <dbReference type="ChEBI" id="CHEBI:17976"/>
        <dbReference type="ChEBI" id="CHEBI:57540"/>
        <dbReference type="ChEBI" id="CHEBI:57945"/>
        <dbReference type="EC" id="7.1.1.2"/>
    </reaction>
</comment>
<comment type="similarity">
    <text evidence="3 18">Belongs to the complex I subunit 2 family.</text>
</comment>
<feature type="transmembrane region" description="Helical" evidence="18">
    <location>
        <begin position="60"/>
        <end position="81"/>
    </location>
</feature>
<feature type="transmembrane region" description="Helical" evidence="18">
    <location>
        <begin position="240"/>
        <end position="260"/>
    </location>
</feature>
<evidence type="ECO:0000256" key="7">
    <source>
        <dbReference type="ARBA" id="ARBA00022660"/>
    </source>
</evidence>
<evidence type="ECO:0000256" key="16">
    <source>
        <dbReference type="ARBA" id="ARBA00023136"/>
    </source>
</evidence>
<dbReference type="InterPro" id="IPR003917">
    <property type="entry name" value="NADH_UbQ_OxRdtase_chain2"/>
</dbReference>
<dbReference type="Pfam" id="PF00361">
    <property type="entry name" value="Proton_antipo_M"/>
    <property type="match status" value="1"/>
</dbReference>
<keyword evidence="13 18" id="KW-0520">NAD</keyword>
<evidence type="ECO:0000256" key="15">
    <source>
        <dbReference type="ARBA" id="ARBA00023128"/>
    </source>
</evidence>
<keyword evidence="11 18" id="KW-0249">Electron transport</keyword>
<feature type="transmembrane region" description="Helical" evidence="18">
    <location>
        <begin position="272"/>
        <end position="292"/>
    </location>
</feature>
<feature type="domain" description="NADH:quinone oxidoreductase/Mrp antiporter transmembrane" evidence="19">
    <location>
        <begin position="23"/>
        <end position="284"/>
    </location>
</feature>
<feature type="transmembrane region" description="Helical" evidence="18">
    <location>
        <begin position="151"/>
        <end position="169"/>
    </location>
</feature>
<reference evidence="20" key="1">
    <citation type="submission" date="2021-03" db="EMBL/GenBank/DDBJ databases">
        <title>The complete mitochondrial genome of the jewel beetle Agrilus ornatus Deyrolle, 1864 (Coleoptera: Buprestidae).</title>
        <authorList>
            <person name="Zhiyi W."/>
            <person name="Hongwei T."/>
            <person name="Qian L."/>
        </authorList>
    </citation>
    <scope>NUCLEOTIDE SEQUENCE</scope>
</reference>
<feature type="transmembrane region" description="Helical" evidence="18">
    <location>
        <begin position="322"/>
        <end position="341"/>
    </location>
</feature>
<evidence type="ECO:0000313" key="20">
    <source>
        <dbReference type="EMBL" id="URW97755.1"/>
    </source>
</evidence>
<keyword evidence="7 18" id="KW-0679">Respiratory chain</keyword>
<proteinExistence type="inferred from homology"/>
<evidence type="ECO:0000256" key="10">
    <source>
        <dbReference type="ARBA" id="ARBA00022967"/>
    </source>
</evidence>
<evidence type="ECO:0000256" key="1">
    <source>
        <dbReference type="ARBA" id="ARBA00003257"/>
    </source>
</evidence>
<dbReference type="AlphaFoldDB" id="A0A8X8M116"/>
<keyword evidence="14 18" id="KW-0830">Ubiquinone</keyword>
<dbReference type="CTD" id="4536"/>
<evidence type="ECO:0000256" key="11">
    <source>
        <dbReference type="ARBA" id="ARBA00022982"/>
    </source>
</evidence>
<evidence type="ECO:0000256" key="12">
    <source>
        <dbReference type="ARBA" id="ARBA00022989"/>
    </source>
</evidence>
<evidence type="ECO:0000256" key="13">
    <source>
        <dbReference type="ARBA" id="ARBA00023027"/>
    </source>
</evidence>
<evidence type="ECO:0000256" key="4">
    <source>
        <dbReference type="ARBA" id="ARBA00012944"/>
    </source>
</evidence>
<name>A0A8X8M116_9COLE</name>
<keyword evidence="8 18" id="KW-0812">Transmembrane</keyword>
<gene>
    <name evidence="20" type="primary">ND2</name>
</gene>
<evidence type="ECO:0000256" key="17">
    <source>
        <dbReference type="ARBA" id="ARBA00049551"/>
    </source>
</evidence>
<keyword evidence="12 18" id="KW-1133">Transmembrane helix</keyword>
<evidence type="ECO:0000256" key="18">
    <source>
        <dbReference type="RuleBase" id="RU003403"/>
    </source>
</evidence>
<comment type="function">
    <text evidence="18">Core subunit of the mitochondrial membrane respiratory chain NADH dehydrogenase (Complex I) which catalyzes electron transfer from NADH through the respiratory chain, using ubiquinone as an electron acceptor. Essential for the catalytic activity and assembly of complex I.</text>
</comment>
<dbReference type="InterPro" id="IPR050175">
    <property type="entry name" value="Complex_I_Subunit_2"/>
</dbReference>
<feature type="transmembrane region" description="Helical" evidence="18">
    <location>
        <begin position="201"/>
        <end position="220"/>
    </location>
</feature>
<keyword evidence="16 18" id="KW-0472">Membrane</keyword>
<feature type="transmembrane region" description="Helical" evidence="18">
    <location>
        <begin position="7"/>
        <end position="23"/>
    </location>
</feature>
<comment type="subcellular location">
    <subcellularLocation>
        <location evidence="2 18">Mitochondrion inner membrane</location>
        <topology evidence="2 18">Multi-pass membrane protein</topology>
    </subcellularLocation>
</comment>
<evidence type="ECO:0000259" key="19">
    <source>
        <dbReference type="Pfam" id="PF00361"/>
    </source>
</evidence>
<dbReference type="GO" id="GO:0006120">
    <property type="term" value="P:mitochondrial electron transport, NADH to ubiquinone"/>
    <property type="evidence" value="ECO:0007669"/>
    <property type="project" value="InterPro"/>
</dbReference>
<dbReference type="PANTHER" id="PTHR46552:SF1">
    <property type="entry name" value="NADH-UBIQUINONE OXIDOREDUCTASE CHAIN 2"/>
    <property type="match status" value="1"/>
</dbReference>
<protein>
    <recommendedName>
        <fullName evidence="5 18">NADH-ubiquinone oxidoreductase chain 2</fullName>
        <ecNumber evidence="4 18">7.1.1.2</ecNumber>
    </recommendedName>
</protein>
<dbReference type="GO" id="GO:0005743">
    <property type="term" value="C:mitochondrial inner membrane"/>
    <property type="evidence" value="ECO:0007669"/>
    <property type="project" value="UniProtKB-SubCell"/>
</dbReference>
<keyword evidence="9 18" id="KW-0999">Mitochondrion inner membrane</keyword>
<evidence type="ECO:0000256" key="8">
    <source>
        <dbReference type="ARBA" id="ARBA00022692"/>
    </source>
</evidence>
<dbReference type="EMBL" id="MW822596">
    <property type="protein sequence ID" value="URW97755.1"/>
    <property type="molecule type" value="Genomic_DNA"/>
</dbReference>
<dbReference type="GeneID" id="72861303"/>
<feature type="transmembrane region" description="Helical" evidence="18">
    <location>
        <begin position="176"/>
        <end position="195"/>
    </location>
</feature>
<evidence type="ECO:0000256" key="6">
    <source>
        <dbReference type="ARBA" id="ARBA00022448"/>
    </source>
</evidence>
<evidence type="ECO:0000256" key="5">
    <source>
        <dbReference type="ARBA" id="ARBA00021008"/>
    </source>
</evidence>
<dbReference type="EC" id="7.1.1.2" evidence="4 18"/>
<comment type="function">
    <text evidence="1">Core subunit of the mitochondrial membrane respiratory chain NADH dehydrogenase (Complex I) that is believed to belong to the minimal assembly required for catalysis. Complex I functions in the transfer of electrons from NADH to the respiratory chain. The immediate electron acceptor for the enzyme is believed to be ubiquinone.</text>
</comment>
<dbReference type="InterPro" id="IPR001750">
    <property type="entry name" value="ND/Mrp_TM"/>
</dbReference>
<evidence type="ECO:0000256" key="2">
    <source>
        <dbReference type="ARBA" id="ARBA00004448"/>
    </source>
</evidence>
<dbReference type="PANTHER" id="PTHR46552">
    <property type="entry name" value="NADH-UBIQUINONE OXIDOREDUCTASE CHAIN 2"/>
    <property type="match status" value="1"/>
</dbReference>